<dbReference type="InterPro" id="IPR036388">
    <property type="entry name" value="WH-like_DNA-bd_sf"/>
</dbReference>
<organism evidence="2 3">
    <name type="scientific">Kitasatospora cineracea</name>
    <dbReference type="NCBI Taxonomy" id="88074"/>
    <lineage>
        <taxon>Bacteria</taxon>
        <taxon>Bacillati</taxon>
        <taxon>Actinomycetota</taxon>
        <taxon>Actinomycetes</taxon>
        <taxon>Kitasatosporales</taxon>
        <taxon>Streptomycetaceae</taxon>
        <taxon>Kitasatospora</taxon>
    </lineage>
</organism>
<name>A0A8G1U9Q0_9ACTN</name>
<dbReference type="OrthoDB" id="7945987at2"/>
<dbReference type="EMBL" id="RJVJ01000003">
    <property type="protein sequence ID" value="ROR35437.1"/>
    <property type="molecule type" value="Genomic_DNA"/>
</dbReference>
<reference evidence="2 3" key="1">
    <citation type="submission" date="2018-11" db="EMBL/GenBank/DDBJ databases">
        <title>Sequencing the genomes of 1000 actinobacteria strains.</title>
        <authorList>
            <person name="Klenk H.-P."/>
        </authorList>
    </citation>
    <scope>NUCLEOTIDE SEQUENCE [LARGE SCALE GENOMIC DNA]</scope>
    <source>
        <strain evidence="2 3">DSM 44780</strain>
    </source>
</reference>
<dbReference type="RefSeq" id="WP_123563675.1">
    <property type="nucleotide sequence ID" value="NZ_RJVJ01000003.1"/>
</dbReference>
<dbReference type="InterPro" id="IPR011991">
    <property type="entry name" value="ArsR-like_HTH"/>
</dbReference>
<dbReference type="Gene3D" id="1.10.10.10">
    <property type="entry name" value="Winged helix-like DNA-binding domain superfamily/Winged helix DNA-binding domain"/>
    <property type="match status" value="1"/>
</dbReference>
<dbReference type="InterPro" id="IPR036390">
    <property type="entry name" value="WH_DNA-bd_sf"/>
</dbReference>
<accession>A0A8G1U9Q0</accession>
<dbReference type="GO" id="GO:0003700">
    <property type="term" value="F:DNA-binding transcription factor activity"/>
    <property type="evidence" value="ECO:0007669"/>
    <property type="project" value="InterPro"/>
</dbReference>
<dbReference type="SUPFAM" id="SSF46785">
    <property type="entry name" value="Winged helix' DNA-binding domain"/>
    <property type="match status" value="1"/>
</dbReference>
<proteinExistence type="predicted"/>
<protein>
    <submittedName>
        <fullName evidence="2">ArsR family transcriptional regulator</fullName>
    </submittedName>
</protein>
<feature type="domain" description="HTH arsR-type" evidence="1">
    <location>
        <begin position="16"/>
        <end position="111"/>
    </location>
</feature>
<evidence type="ECO:0000313" key="3">
    <source>
        <dbReference type="Proteomes" id="UP000267408"/>
    </source>
</evidence>
<dbReference type="CDD" id="cd00090">
    <property type="entry name" value="HTH_ARSR"/>
    <property type="match status" value="1"/>
</dbReference>
<dbReference type="InterPro" id="IPR001845">
    <property type="entry name" value="HTH_ArsR_DNA-bd_dom"/>
</dbReference>
<dbReference type="Pfam" id="PF12840">
    <property type="entry name" value="HTH_20"/>
    <property type="match status" value="1"/>
</dbReference>
<dbReference type="AlphaFoldDB" id="A0A8G1U9Q0"/>
<sequence>MSSGNPLGDVEITDPRAMRALAHPVRLAVLERLRLHGPATATELAPHVGATPTVASWHLRHLAEFGLVRDAEPGPDRRKRRWEAVGRGFRFAPGADGAGREAAGALAQVMFRRSADAPARWMAEVGPGLPPQWLRSAGLADTRVVLSPAELAELSSAIEGLLAPYVHRDRADRPADARAVRLLRYTLPEGDGPEDGTE</sequence>
<dbReference type="SMART" id="SM00418">
    <property type="entry name" value="HTH_ARSR"/>
    <property type="match status" value="1"/>
</dbReference>
<evidence type="ECO:0000259" key="1">
    <source>
        <dbReference type="SMART" id="SM00418"/>
    </source>
</evidence>
<comment type="caution">
    <text evidence="2">The sequence shown here is derived from an EMBL/GenBank/DDBJ whole genome shotgun (WGS) entry which is preliminary data.</text>
</comment>
<dbReference type="Proteomes" id="UP000267408">
    <property type="component" value="Unassembled WGS sequence"/>
</dbReference>
<evidence type="ECO:0000313" key="2">
    <source>
        <dbReference type="EMBL" id="ROR35437.1"/>
    </source>
</evidence>
<gene>
    <name evidence="2" type="ORF">EDD39_7095</name>
</gene>